<dbReference type="PANTHER" id="PTHR24422">
    <property type="entry name" value="CHEMOTAXIS PROTEIN METHYLTRANSFERASE"/>
    <property type="match status" value="1"/>
</dbReference>
<dbReference type="PRINTS" id="PR00996">
    <property type="entry name" value="CHERMTFRASE"/>
</dbReference>
<dbReference type="InterPro" id="IPR050903">
    <property type="entry name" value="Bact_Chemotaxis_MeTrfase"/>
</dbReference>
<dbReference type="InterPro" id="IPR011990">
    <property type="entry name" value="TPR-like_helical_dom_sf"/>
</dbReference>
<gene>
    <name evidence="8" type="ORF">SAMN02745194_03393</name>
</gene>
<name>A0A1M6M9K6_9PROT</name>
<dbReference type="InterPro" id="IPR000780">
    <property type="entry name" value="CheR_MeTrfase"/>
</dbReference>
<evidence type="ECO:0000313" key="9">
    <source>
        <dbReference type="Proteomes" id="UP000184387"/>
    </source>
</evidence>
<dbReference type="SUPFAM" id="SSF47757">
    <property type="entry name" value="Chemotaxis receptor methyltransferase CheR, N-terminal domain"/>
    <property type="match status" value="1"/>
</dbReference>
<dbReference type="EMBL" id="FQZF01000021">
    <property type="protein sequence ID" value="SHJ80109.1"/>
    <property type="molecule type" value="Genomic_DNA"/>
</dbReference>
<evidence type="ECO:0000256" key="6">
    <source>
        <dbReference type="SAM" id="MobiDB-lite"/>
    </source>
</evidence>
<keyword evidence="3 8" id="KW-0489">Methyltransferase</keyword>
<feature type="region of interest" description="Disordered" evidence="6">
    <location>
        <begin position="299"/>
        <end position="366"/>
    </location>
</feature>
<dbReference type="SUPFAM" id="SSF48452">
    <property type="entry name" value="TPR-like"/>
    <property type="match status" value="1"/>
</dbReference>
<dbReference type="PROSITE" id="PS50123">
    <property type="entry name" value="CHER"/>
    <property type="match status" value="1"/>
</dbReference>
<keyword evidence="9" id="KW-1185">Reference proteome</keyword>
<dbReference type="SMART" id="SM00138">
    <property type="entry name" value="MeTrc"/>
    <property type="match status" value="1"/>
</dbReference>
<evidence type="ECO:0000256" key="3">
    <source>
        <dbReference type="ARBA" id="ARBA00022603"/>
    </source>
</evidence>
<dbReference type="Gene3D" id="1.25.40.10">
    <property type="entry name" value="Tetratricopeptide repeat domain"/>
    <property type="match status" value="1"/>
</dbReference>
<dbReference type="SUPFAM" id="SSF53335">
    <property type="entry name" value="S-adenosyl-L-methionine-dependent methyltransferases"/>
    <property type="match status" value="1"/>
</dbReference>
<keyword evidence="5" id="KW-0949">S-adenosyl-L-methionine</keyword>
<feature type="domain" description="CheR-type methyltransferase" evidence="7">
    <location>
        <begin position="15"/>
        <end position="276"/>
    </location>
</feature>
<dbReference type="Gene3D" id="3.40.50.150">
    <property type="entry name" value="Vaccinia Virus protein VP39"/>
    <property type="match status" value="1"/>
</dbReference>
<dbReference type="Gene3D" id="1.10.155.10">
    <property type="entry name" value="Chemotaxis receptor methyltransferase CheR, N-terminal domain"/>
    <property type="match status" value="1"/>
</dbReference>
<dbReference type="EC" id="2.1.1.80" evidence="2"/>
<feature type="compositionally biased region" description="Pro residues" evidence="6">
    <location>
        <begin position="303"/>
        <end position="335"/>
    </location>
</feature>
<accession>A0A1M6M9K6</accession>
<dbReference type="InterPro" id="IPR036804">
    <property type="entry name" value="CheR_N_sf"/>
</dbReference>
<dbReference type="Proteomes" id="UP000184387">
    <property type="component" value="Unassembled WGS sequence"/>
</dbReference>
<comment type="catalytic activity">
    <reaction evidence="1">
        <text>L-glutamyl-[protein] + S-adenosyl-L-methionine = [protein]-L-glutamate 5-O-methyl ester + S-adenosyl-L-homocysteine</text>
        <dbReference type="Rhea" id="RHEA:24452"/>
        <dbReference type="Rhea" id="RHEA-COMP:10208"/>
        <dbReference type="Rhea" id="RHEA-COMP:10311"/>
        <dbReference type="ChEBI" id="CHEBI:29973"/>
        <dbReference type="ChEBI" id="CHEBI:57856"/>
        <dbReference type="ChEBI" id="CHEBI:59789"/>
        <dbReference type="ChEBI" id="CHEBI:82795"/>
        <dbReference type="EC" id="2.1.1.80"/>
    </reaction>
</comment>
<dbReference type="PANTHER" id="PTHR24422:SF19">
    <property type="entry name" value="CHEMOTAXIS PROTEIN METHYLTRANSFERASE"/>
    <property type="match status" value="1"/>
</dbReference>
<dbReference type="AlphaFoldDB" id="A0A1M6M9K6"/>
<evidence type="ECO:0000256" key="1">
    <source>
        <dbReference type="ARBA" id="ARBA00001541"/>
    </source>
</evidence>
<dbReference type="InterPro" id="IPR029063">
    <property type="entry name" value="SAM-dependent_MTases_sf"/>
</dbReference>
<dbReference type="RefSeq" id="WP_245818336.1">
    <property type="nucleotide sequence ID" value="NZ_FQZF01000021.1"/>
</dbReference>
<feature type="region of interest" description="Disordered" evidence="6">
    <location>
        <begin position="1"/>
        <end position="22"/>
    </location>
</feature>
<organism evidence="8 9">
    <name type="scientific">Muricoccus roseus</name>
    <dbReference type="NCBI Taxonomy" id="198092"/>
    <lineage>
        <taxon>Bacteria</taxon>
        <taxon>Pseudomonadati</taxon>
        <taxon>Pseudomonadota</taxon>
        <taxon>Alphaproteobacteria</taxon>
        <taxon>Acetobacterales</taxon>
        <taxon>Roseomonadaceae</taxon>
        <taxon>Muricoccus</taxon>
    </lineage>
</organism>
<evidence type="ECO:0000256" key="5">
    <source>
        <dbReference type="ARBA" id="ARBA00022691"/>
    </source>
</evidence>
<evidence type="ECO:0000256" key="2">
    <source>
        <dbReference type="ARBA" id="ARBA00012534"/>
    </source>
</evidence>
<keyword evidence="4 8" id="KW-0808">Transferase</keyword>
<evidence type="ECO:0000256" key="4">
    <source>
        <dbReference type="ARBA" id="ARBA00022679"/>
    </source>
</evidence>
<dbReference type="STRING" id="198092.SAMN02745194_03393"/>
<sequence length="507" mass="53962">MSGPAREASRGPMADLPSQPPLDDPAFAELKRRIIARTGHAYYEDKDASLWERLRRRIRASGAGNAAGYAALLADAAEGEAEWAALEAAITIGETFFFRDAGQFAALRDTILPGLIGRRAESRRLRIWSAGCSTGAEPYSVAILLRRLLGAAHREWSISILGTDISDAALEAARAARFSPWALRGMDLEERLRDFLPVEGNQAWQLRPEHRGTVRFERQNLLGLLDDSLPLSMTGFDLILCRNVLIYFDRDTVPALVRALGERLVPDGWLLLGHAEPDPSFGAFLRAIALTGTTAWRPMEPGVAPPPALPSPAASPSPSPVPPVAAPHLAPPSPIEAPVREAAPPRPTPVPGPLVSPAAPITPAPAEDRRALVDRARAEADSGALDAARATLRAGLRAHPTDAAMQLLDGLVARALGDMAAAEAALRRALYLDSGFVAAHYQLGLLLLDRGAAEAGRRSMANAARLARALPGDTVLEEGDGMTAETLLGLVRHHLGGMQAPLDGGRA</sequence>
<dbReference type="InterPro" id="IPR022642">
    <property type="entry name" value="CheR_C"/>
</dbReference>
<evidence type="ECO:0000259" key="7">
    <source>
        <dbReference type="PROSITE" id="PS50123"/>
    </source>
</evidence>
<reference evidence="8 9" key="1">
    <citation type="submission" date="2016-11" db="EMBL/GenBank/DDBJ databases">
        <authorList>
            <person name="Jaros S."/>
            <person name="Januszkiewicz K."/>
            <person name="Wedrychowicz H."/>
        </authorList>
    </citation>
    <scope>NUCLEOTIDE SEQUENCE [LARGE SCALE GENOMIC DNA]</scope>
    <source>
        <strain evidence="8 9">DSM 14916</strain>
    </source>
</reference>
<feature type="compositionally biased region" description="Pro residues" evidence="6">
    <location>
        <begin position="344"/>
        <end position="354"/>
    </location>
</feature>
<proteinExistence type="predicted"/>
<dbReference type="Pfam" id="PF01739">
    <property type="entry name" value="CheR"/>
    <property type="match status" value="1"/>
</dbReference>
<protein>
    <recommendedName>
        <fullName evidence="2">protein-glutamate O-methyltransferase</fullName>
        <ecNumber evidence="2">2.1.1.80</ecNumber>
    </recommendedName>
</protein>
<dbReference type="GO" id="GO:0008983">
    <property type="term" value="F:protein-glutamate O-methyltransferase activity"/>
    <property type="evidence" value="ECO:0007669"/>
    <property type="project" value="UniProtKB-EC"/>
</dbReference>
<dbReference type="GO" id="GO:0032259">
    <property type="term" value="P:methylation"/>
    <property type="evidence" value="ECO:0007669"/>
    <property type="project" value="UniProtKB-KW"/>
</dbReference>
<evidence type="ECO:0000313" key="8">
    <source>
        <dbReference type="EMBL" id="SHJ80109.1"/>
    </source>
</evidence>